<feature type="transmembrane region" description="Helical" evidence="8">
    <location>
        <begin position="322"/>
        <end position="341"/>
    </location>
</feature>
<sequence>MPPLSLLLASTAPTSEAHEVPMSITLVFTALLLGMILCLAFEEKIHAKKSLIAGVFAVVCLLVGTAVHILPFGPVIVGGHEIDMPIYIPAIDWGVIAIILGSSLFIDVTSKSGLFTWIAIKLTKASKGEPRRLLWLYGLMTVVFSAVLNNVTAMLIVGSLTGVSLKKLGREQYLLGFLLVEGLLTNIGGLLTLISSVPNIIVGTAAGISFVEFFYKASPYVIVATIVTIAMGVRLFKIEALPDDAAREQAAAQVQSFDENDGIESQGFFWFGTGMTVLFVLVIATTSVLPWVSDLGMGFVALGFAVIMLLRYKSSVDQFYKGLDWDLLGFFAALFVVINVMEHAQVLALIGTGLAWMIGLGETAGTALVLVSASAFSSVTDNIPLAAMLSKILGNMGTPSTDPKWWSVVFGANLGGNLTPIGSASTLVAVTIIHRYKLELSFAGFVVKALPYALIQIALAVGYVLLVLA</sequence>
<dbReference type="RefSeq" id="WP_146660318.1">
    <property type="nucleotide sequence ID" value="NZ_JMCC02000065.1"/>
</dbReference>
<feature type="transmembrane region" description="Helical" evidence="8">
    <location>
        <begin position="267"/>
        <end position="284"/>
    </location>
</feature>
<dbReference type="AlphaFoldDB" id="A0A0C2D417"/>
<comment type="caution">
    <text evidence="10">The sequence shown here is derived from an EMBL/GenBank/DDBJ whole genome shotgun (WGS) entry which is preliminary data.</text>
</comment>
<evidence type="ECO:0000313" key="11">
    <source>
        <dbReference type="Proteomes" id="UP000031599"/>
    </source>
</evidence>
<evidence type="ECO:0000256" key="5">
    <source>
        <dbReference type="ARBA" id="ARBA00022692"/>
    </source>
</evidence>
<protein>
    <submittedName>
        <fullName evidence="10">Arsenic efflux pump protein</fullName>
    </submittedName>
</protein>
<feature type="transmembrane region" description="Helical" evidence="8">
    <location>
        <begin position="20"/>
        <end position="39"/>
    </location>
</feature>
<evidence type="ECO:0000313" key="10">
    <source>
        <dbReference type="EMBL" id="KIG14842.1"/>
    </source>
</evidence>
<keyword evidence="7 8" id="KW-0472">Membrane</keyword>
<dbReference type="GO" id="GO:0015105">
    <property type="term" value="F:arsenite transmembrane transporter activity"/>
    <property type="evidence" value="ECO:0007669"/>
    <property type="project" value="InterPro"/>
</dbReference>
<evidence type="ECO:0000256" key="7">
    <source>
        <dbReference type="ARBA" id="ARBA00023136"/>
    </source>
</evidence>
<keyword evidence="3" id="KW-0813">Transport</keyword>
<feature type="transmembrane region" description="Helical" evidence="8">
    <location>
        <begin position="445"/>
        <end position="468"/>
    </location>
</feature>
<feature type="transmembrane region" description="Helical" evidence="8">
    <location>
        <begin position="353"/>
        <end position="376"/>
    </location>
</feature>
<dbReference type="PRINTS" id="PR00758">
    <property type="entry name" value="ARSENICPUMP"/>
</dbReference>
<gene>
    <name evidence="10" type="ORF">DB30_06295</name>
</gene>
<feature type="transmembrane region" description="Helical" evidence="8">
    <location>
        <begin position="134"/>
        <end position="157"/>
    </location>
</feature>
<evidence type="ECO:0000256" key="3">
    <source>
        <dbReference type="ARBA" id="ARBA00022448"/>
    </source>
</evidence>
<keyword evidence="6 8" id="KW-1133">Transmembrane helix</keyword>
<dbReference type="PANTHER" id="PTHR43568">
    <property type="entry name" value="P PROTEIN"/>
    <property type="match status" value="1"/>
</dbReference>
<feature type="domain" description="Citrate transporter-like" evidence="9">
    <location>
        <begin position="58"/>
        <end position="411"/>
    </location>
</feature>
<dbReference type="InterPro" id="IPR000802">
    <property type="entry name" value="Arsenical_pump_ArsB"/>
</dbReference>
<name>A0A0C2D417_9BACT</name>
<evidence type="ECO:0000256" key="4">
    <source>
        <dbReference type="ARBA" id="ARBA00022475"/>
    </source>
</evidence>
<evidence type="ECO:0000256" key="1">
    <source>
        <dbReference type="ARBA" id="ARBA00004651"/>
    </source>
</evidence>
<accession>A0A0C2D417</accession>
<dbReference type="InterPro" id="IPR004680">
    <property type="entry name" value="Cit_transptr-like_dom"/>
</dbReference>
<feature type="transmembrane region" description="Helical" evidence="8">
    <location>
        <begin position="291"/>
        <end position="310"/>
    </location>
</feature>
<dbReference type="EMBL" id="JMCC02000065">
    <property type="protein sequence ID" value="KIG14842.1"/>
    <property type="molecule type" value="Genomic_DNA"/>
</dbReference>
<dbReference type="Proteomes" id="UP000031599">
    <property type="component" value="Unassembled WGS sequence"/>
</dbReference>
<dbReference type="PANTHER" id="PTHR43568:SF1">
    <property type="entry name" value="P PROTEIN"/>
    <property type="match status" value="1"/>
</dbReference>
<feature type="transmembrane region" description="Helical" evidence="8">
    <location>
        <begin position="177"/>
        <end position="201"/>
    </location>
</feature>
<evidence type="ECO:0000256" key="6">
    <source>
        <dbReference type="ARBA" id="ARBA00022989"/>
    </source>
</evidence>
<dbReference type="Pfam" id="PF03600">
    <property type="entry name" value="CitMHS"/>
    <property type="match status" value="1"/>
</dbReference>
<evidence type="ECO:0000259" key="9">
    <source>
        <dbReference type="Pfam" id="PF03600"/>
    </source>
</evidence>
<feature type="transmembrane region" description="Helical" evidence="8">
    <location>
        <begin position="51"/>
        <end position="74"/>
    </location>
</feature>
<comment type="subcellular location">
    <subcellularLocation>
        <location evidence="1">Cell membrane</location>
        <topology evidence="1">Multi-pass membrane protein</topology>
    </subcellularLocation>
</comment>
<dbReference type="InterPro" id="IPR051475">
    <property type="entry name" value="Diverse_Ion_Transporter"/>
</dbReference>
<feature type="transmembrane region" description="Helical" evidence="8">
    <location>
        <begin position="213"/>
        <end position="233"/>
    </location>
</feature>
<dbReference type="GO" id="GO:0005886">
    <property type="term" value="C:plasma membrane"/>
    <property type="evidence" value="ECO:0007669"/>
    <property type="project" value="UniProtKB-SubCell"/>
</dbReference>
<feature type="transmembrane region" description="Helical" evidence="8">
    <location>
        <begin position="405"/>
        <end position="433"/>
    </location>
</feature>
<comment type="similarity">
    <text evidence="2">Belongs to the CitM (TC 2.A.11) transporter family.</text>
</comment>
<organism evidence="10 11">
    <name type="scientific">Enhygromyxa salina</name>
    <dbReference type="NCBI Taxonomy" id="215803"/>
    <lineage>
        <taxon>Bacteria</taxon>
        <taxon>Pseudomonadati</taxon>
        <taxon>Myxococcota</taxon>
        <taxon>Polyangia</taxon>
        <taxon>Nannocystales</taxon>
        <taxon>Nannocystaceae</taxon>
        <taxon>Enhygromyxa</taxon>
    </lineage>
</organism>
<evidence type="ECO:0000256" key="8">
    <source>
        <dbReference type="SAM" id="Phobius"/>
    </source>
</evidence>
<keyword evidence="4" id="KW-1003">Cell membrane</keyword>
<feature type="transmembrane region" description="Helical" evidence="8">
    <location>
        <begin position="86"/>
        <end position="106"/>
    </location>
</feature>
<keyword evidence="5 8" id="KW-0812">Transmembrane</keyword>
<reference evidence="10 11" key="1">
    <citation type="submission" date="2014-12" db="EMBL/GenBank/DDBJ databases">
        <title>Genome assembly of Enhygromyxa salina DSM 15201.</title>
        <authorList>
            <person name="Sharma G."/>
            <person name="Subramanian S."/>
        </authorList>
    </citation>
    <scope>NUCLEOTIDE SEQUENCE [LARGE SCALE GENOMIC DNA]</scope>
    <source>
        <strain evidence="10 11">DSM 15201</strain>
    </source>
</reference>
<evidence type="ECO:0000256" key="2">
    <source>
        <dbReference type="ARBA" id="ARBA00009843"/>
    </source>
</evidence>
<proteinExistence type="inferred from homology"/>